<dbReference type="PANTHER" id="PTHR46539">
    <property type="entry name" value="E3 UBIQUITIN-PROTEIN LIGASE ATL42"/>
    <property type="match status" value="1"/>
</dbReference>
<keyword evidence="5" id="KW-0862">Zinc</keyword>
<dbReference type="InterPro" id="IPR013083">
    <property type="entry name" value="Znf_RING/FYVE/PHD"/>
</dbReference>
<comment type="subcellular location">
    <subcellularLocation>
        <location evidence="1">Membrane</location>
    </subcellularLocation>
</comment>
<evidence type="ECO:0000256" key="6">
    <source>
        <dbReference type="ARBA" id="ARBA00022989"/>
    </source>
</evidence>
<dbReference type="EMBL" id="CP075154">
    <property type="protein sequence ID" value="UTX43817.1"/>
    <property type="molecule type" value="Genomic_DNA"/>
</dbReference>
<dbReference type="Pfam" id="PF13639">
    <property type="entry name" value="zf-RING_2"/>
    <property type="match status" value="1"/>
</dbReference>
<dbReference type="GO" id="GO:0016020">
    <property type="term" value="C:membrane"/>
    <property type="evidence" value="ECO:0007669"/>
    <property type="project" value="UniProtKB-SubCell"/>
</dbReference>
<dbReference type="Proteomes" id="UP001059546">
    <property type="component" value="Chromosome VIII"/>
</dbReference>
<evidence type="ECO:0000256" key="1">
    <source>
        <dbReference type="ARBA" id="ARBA00004370"/>
    </source>
</evidence>
<evidence type="ECO:0000256" key="9">
    <source>
        <dbReference type="SAM" id="Phobius"/>
    </source>
</evidence>
<evidence type="ECO:0000256" key="2">
    <source>
        <dbReference type="ARBA" id="ARBA00022692"/>
    </source>
</evidence>
<dbReference type="PROSITE" id="PS50089">
    <property type="entry name" value="ZF_RING_2"/>
    <property type="match status" value="1"/>
</dbReference>
<dbReference type="AlphaFoldDB" id="A0A9Q9CAV5"/>
<feature type="transmembrane region" description="Helical" evidence="9">
    <location>
        <begin position="133"/>
        <end position="155"/>
    </location>
</feature>
<dbReference type="SUPFAM" id="SSF57850">
    <property type="entry name" value="RING/U-box"/>
    <property type="match status" value="1"/>
</dbReference>
<protein>
    <submittedName>
        <fullName evidence="11">RING-type domain-containing protein</fullName>
    </submittedName>
</protein>
<dbReference type="SMART" id="SM00184">
    <property type="entry name" value="RING"/>
    <property type="match status" value="1"/>
</dbReference>
<keyword evidence="3" id="KW-0479">Metal-binding</keyword>
<evidence type="ECO:0000256" key="4">
    <source>
        <dbReference type="ARBA" id="ARBA00022771"/>
    </source>
</evidence>
<reference evidence="11" key="1">
    <citation type="submission" date="2021-05" db="EMBL/GenBank/DDBJ databases">
        <title>Encephalitozoon hellem ATCC 50604 Complete Genome.</title>
        <authorList>
            <person name="Mascarenhas dos Santos A.C."/>
            <person name="Julian A.T."/>
            <person name="Pombert J.-F."/>
        </authorList>
    </citation>
    <scope>NUCLEOTIDE SEQUENCE</scope>
    <source>
        <strain evidence="11">ATCC 50604</strain>
    </source>
</reference>
<accession>A0A9Q9CAV5</accession>
<evidence type="ECO:0000256" key="3">
    <source>
        <dbReference type="ARBA" id="ARBA00022723"/>
    </source>
</evidence>
<dbReference type="Gene3D" id="3.30.40.10">
    <property type="entry name" value="Zinc/RING finger domain, C3HC4 (zinc finger)"/>
    <property type="match status" value="1"/>
</dbReference>
<keyword evidence="4 8" id="KW-0863">Zinc-finger</keyword>
<evidence type="ECO:0000256" key="7">
    <source>
        <dbReference type="ARBA" id="ARBA00023136"/>
    </source>
</evidence>
<organism evidence="11 12">
    <name type="scientific">Encephalitozoon hellem</name>
    <name type="common">Microsporidian parasite</name>
    <dbReference type="NCBI Taxonomy" id="27973"/>
    <lineage>
        <taxon>Eukaryota</taxon>
        <taxon>Fungi</taxon>
        <taxon>Fungi incertae sedis</taxon>
        <taxon>Microsporidia</taxon>
        <taxon>Unikaryonidae</taxon>
        <taxon>Encephalitozoon</taxon>
    </lineage>
</organism>
<dbReference type="PANTHER" id="PTHR46539:SF9">
    <property type="entry name" value="RING-H2 FINGER PROTEIN ATL56"/>
    <property type="match status" value="1"/>
</dbReference>
<proteinExistence type="predicted"/>
<dbReference type="InterPro" id="IPR001841">
    <property type="entry name" value="Znf_RING"/>
</dbReference>
<keyword evidence="2 9" id="KW-0812">Transmembrane</keyword>
<feature type="domain" description="RING-type" evidence="10">
    <location>
        <begin position="188"/>
        <end position="229"/>
    </location>
</feature>
<keyword evidence="6 9" id="KW-1133">Transmembrane helix</keyword>
<evidence type="ECO:0000313" key="11">
    <source>
        <dbReference type="EMBL" id="UTX43817.1"/>
    </source>
</evidence>
<gene>
    <name evidence="11" type="ORF">GPU96_08g15910</name>
</gene>
<keyword evidence="7 9" id="KW-0472">Membrane</keyword>
<sequence>MGVYRIGAYMILQMFDVSVYVPLYAIYGGSHLGEKLILKDVKIEARNNPELFGHFARNNEEEKDYYVDSLEIYKIEDKEVVRGLSSRVPKSTNLGTMAFDFSMLKAILSQENQKSTGHSPEIKIKSIEIKIPLAVQIFLHIPILLVAVIVFYLFLSFGIEEEGGLSDKEIERIPLCPYSSQEFISKGCIICLEDFEDGGCVRNLGCGHVFHRECVDKWLRKNFVCPVCRSRMSAGHDKQRCERRRVHVL</sequence>
<dbReference type="GO" id="GO:0008270">
    <property type="term" value="F:zinc ion binding"/>
    <property type="evidence" value="ECO:0007669"/>
    <property type="project" value="UniProtKB-KW"/>
</dbReference>
<evidence type="ECO:0000256" key="8">
    <source>
        <dbReference type="PROSITE-ProRule" id="PRU00175"/>
    </source>
</evidence>
<evidence type="ECO:0000313" key="12">
    <source>
        <dbReference type="Proteomes" id="UP001059546"/>
    </source>
</evidence>
<evidence type="ECO:0000259" key="10">
    <source>
        <dbReference type="PROSITE" id="PS50089"/>
    </source>
</evidence>
<evidence type="ECO:0000256" key="5">
    <source>
        <dbReference type="ARBA" id="ARBA00022833"/>
    </source>
</evidence>
<name>A0A9Q9CAV5_ENCHE</name>